<protein>
    <submittedName>
        <fullName evidence="2">Uncharacterized protein</fullName>
    </submittedName>
</protein>
<feature type="compositionally biased region" description="Low complexity" evidence="1">
    <location>
        <begin position="103"/>
        <end position="112"/>
    </location>
</feature>
<proteinExistence type="predicted"/>
<feature type="compositionally biased region" description="Polar residues" evidence="1">
    <location>
        <begin position="130"/>
        <end position="147"/>
    </location>
</feature>
<dbReference type="Proteomes" id="UP001497512">
    <property type="component" value="Chromosome 3"/>
</dbReference>
<sequence>MQLLGLRSASRSKTSIAYRFRHRCLPAKEDDLEIRSLRRSGNRRCLCGVLPCIRCRYIPYVHSEDVWSSGCGKCVCMLRVGEKQGVELALRKEEHEDEEGRSRATSNRNSSSEEMAIRLTQDVNLPAAESISSMDSFEQSASKPVKSSSKDLRGARAG</sequence>
<feature type="compositionally biased region" description="Basic and acidic residues" evidence="1">
    <location>
        <begin position="90"/>
        <end position="102"/>
    </location>
</feature>
<dbReference type="EMBL" id="OZ019895">
    <property type="protein sequence ID" value="CAK9219443.1"/>
    <property type="molecule type" value="Genomic_DNA"/>
</dbReference>
<evidence type="ECO:0000256" key="1">
    <source>
        <dbReference type="SAM" id="MobiDB-lite"/>
    </source>
</evidence>
<accession>A0ABP0UDF1</accession>
<evidence type="ECO:0000313" key="3">
    <source>
        <dbReference type="Proteomes" id="UP001497512"/>
    </source>
</evidence>
<name>A0ABP0UDF1_9BRYO</name>
<feature type="region of interest" description="Disordered" evidence="1">
    <location>
        <begin position="90"/>
        <end position="158"/>
    </location>
</feature>
<organism evidence="2 3">
    <name type="scientific">Sphagnum troendelagicum</name>
    <dbReference type="NCBI Taxonomy" id="128251"/>
    <lineage>
        <taxon>Eukaryota</taxon>
        <taxon>Viridiplantae</taxon>
        <taxon>Streptophyta</taxon>
        <taxon>Embryophyta</taxon>
        <taxon>Bryophyta</taxon>
        <taxon>Sphagnophytina</taxon>
        <taxon>Sphagnopsida</taxon>
        <taxon>Sphagnales</taxon>
        <taxon>Sphagnaceae</taxon>
        <taxon>Sphagnum</taxon>
    </lineage>
</organism>
<gene>
    <name evidence="2" type="ORF">CSSPTR1EN2_LOCUS14512</name>
</gene>
<feature type="compositionally biased region" description="Basic and acidic residues" evidence="1">
    <location>
        <begin position="148"/>
        <end position="158"/>
    </location>
</feature>
<reference evidence="2" key="1">
    <citation type="submission" date="2024-02" db="EMBL/GenBank/DDBJ databases">
        <authorList>
            <consortium name="ELIXIR-Norway"/>
            <consortium name="Elixir Norway"/>
        </authorList>
    </citation>
    <scope>NUCLEOTIDE SEQUENCE</scope>
</reference>
<keyword evidence="3" id="KW-1185">Reference proteome</keyword>
<evidence type="ECO:0000313" key="2">
    <source>
        <dbReference type="EMBL" id="CAK9219443.1"/>
    </source>
</evidence>